<organism evidence="2 3">
    <name type="scientific">Melanomma pulvis-pyrius CBS 109.77</name>
    <dbReference type="NCBI Taxonomy" id="1314802"/>
    <lineage>
        <taxon>Eukaryota</taxon>
        <taxon>Fungi</taxon>
        <taxon>Dikarya</taxon>
        <taxon>Ascomycota</taxon>
        <taxon>Pezizomycotina</taxon>
        <taxon>Dothideomycetes</taxon>
        <taxon>Pleosporomycetidae</taxon>
        <taxon>Pleosporales</taxon>
        <taxon>Melanommataceae</taxon>
        <taxon>Melanomma</taxon>
    </lineage>
</organism>
<accession>A0A6A6XU55</accession>
<evidence type="ECO:0000256" key="1">
    <source>
        <dbReference type="SAM" id="MobiDB-lite"/>
    </source>
</evidence>
<dbReference type="AlphaFoldDB" id="A0A6A6XU55"/>
<dbReference type="OrthoDB" id="5394455at2759"/>
<evidence type="ECO:0000313" key="3">
    <source>
        <dbReference type="Proteomes" id="UP000799757"/>
    </source>
</evidence>
<name>A0A6A6XU55_9PLEO</name>
<sequence length="105" mass="11321">MVLAEILSDLVSLRVCDPTAALALVTASPKPKTTTTTTDPSHVQDQRGGGGGAQKDDDDDDDVDLRRAKELVELHYSVREAHRRGELGRALTEARERVQRAVGGS</sequence>
<gene>
    <name evidence="2" type="ORF">K505DRAFT_231790</name>
</gene>
<protein>
    <submittedName>
        <fullName evidence="2">Uncharacterized protein</fullName>
    </submittedName>
</protein>
<keyword evidence="3" id="KW-1185">Reference proteome</keyword>
<dbReference type="Proteomes" id="UP000799757">
    <property type="component" value="Unassembled WGS sequence"/>
</dbReference>
<proteinExistence type="predicted"/>
<feature type="region of interest" description="Disordered" evidence="1">
    <location>
        <begin position="26"/>
        <end position="64"/>
    </location>
</feature>
<reference evidence="2" key="1">
    <citation type="journal article" date="2020" name="Stud. Mycol.">
        <title>101 Dothideomycetes genomes: a test case for predicting lifestyles and emergence of pathogens.</title>
        <authorList>
            <person name="Haridas S."/>
            <person name="Albert R."/>
            <person name="Binder M."/>
            <person name="Bloem J."/>
            <person name="Labutti K."/>
            <person name="Salamov A."/>
            <person name="Andreopoulos B."/>
            <person name="Baker S."/>
            <person name="Barry K."/>
            <person name="Bills G."/>
            <person name="Bluhm B."/>
            <person name="Cannon C."/>
            <person name="Castanera R."/>
            <person name="Culley D."/>
            <person name="Daum C."/>
            <person name="Ezra D."/>
            <person name="Gonzalez J."/>
            <person name="Henrissat B."/>
            <person name="Kuo A."/>
            <person name="Liang C."/>
            <person name="Lipzen A."/>
            <person name="Lutzoni F."/>
            <person name="Magnuson J."/>
            <person name="Mondo S."/>
            <person name="Nolan M."/>
            <person name="Ohm R."/>
            <person name="Pangilinan J."/>
            <person name="Park H.-J."/>
            <person name="Ramirez L."/>
            <person name="Alfaro M."/>
            <person name="Sun H."/>
            <person name="Tritt A."/>
            <person name="Yoshinaga Y."/>
            <person name="Zwiers L.-H."/>
            <person name="Turgeon B."/>
            <person name="Goodwin S."/>
            <person name="Spatafora J."/>
            <person name="Crous P."/>
            <person name="Grigoriev I."/>
        </authorList>
    </citation>
    <scope>NUCLEOTIDE SEQUENCE</scope>
    <source>
        <strain evidence="2">CBS 109.77</strain>
    </source>
</reference>
<evidence type="ECO:0000313" key="2">
    <source>
        <dbReference type="EMBL" id="KAF2799097.1"/>
    </source>
</evidence>
<dbReference type="EMBL" id="MU001770">
    <property type="protein sequence ID" value="KAF2799097.1"/>
    <property type="molecule type" value="Genomic_DNA"/>
</dbReference>